<comment type="subcellular location">
    <subcellularLocation>
        <location evidence="1">Periplasm</location>
    </subcellularLocation>
</comment>
<feature type="signal peptide" evidence="4">
    <location>
        <begin position="1"/>
        <end position="33"/>
    </location>
</feature>
<gene>
    <name evidence="6" type="ORF">ACFSJD_13290</name>
</gene>
<evidence type="ECO:0000313" key="7">
    <source>
        <dbReference type="Proteomes" id="UP001597114"/>
    </source>
</evidence>
<sequence length="329" mass="35005">MPFRRSSWLVRSPVIVIAALLAFALSACGGGSANTGNTITLGLPVEATTLASVYLADDKNMWAQHGLEVKVVTFKGDAELAKAVLSGDVDVAIGSLTGPLTAVEAGQDAKVFYGGFDMPAFAWYAVPEIHSVAEGKGRNWGVTTLGSSTDLLTRYAAAKAGLNPDTDIKIIQGGASAARLAAMQAGQLQANIFTEPQTVFAEKAGYNKILDLKDVVDTYPMHVAWGSSSFVDGNPDRAKRFVDTLSAAMQMTKDQPDTAAQAMAGAMKISVDDAKASMSEWIDKLYPDGRMPSAQAMDAFWNMGLQGKLFDSRIPDEKWLDPRFLPAAS</sequence>
<dbReference type="SUPFAM" id="SSF53850">
    <property type="entry name" value="Periplasmic binding protein-like II"/>
    <property type="match status" value="1"/>
</dbReference>
<dbReference type="EMBL" id="JBHUCO010000013">
    <property type="protein sequence ID" value="MFD1518467.1"/>
    <property type="molecule type" value="Genomic_DNA"/>
</dbReference>
<evidence type="ECO:0000256" key="1">
    <source>
        <dbReference type="ARBA" id="ARBA00004418"/>
    </source>
</evidence>
<dbReference type="PROSITE" id="PS51257">
    <property type="entry name" value="PROKAR_LIPOPROTEIN"/>
    <property type="match status" value="1"/>
</dbReference>
<comment type="similarity">
    <text evidence="2">Belongs to the bacterial solute-binding protein SsuA/TauA family.</text>
</comment>
<dbReference type="PANTHER" id="PTHR30024">
    <property type="entry name" value="ALIPHATIC SULFONATES-BINDING PROTEIN-RELATED"/>
    <property type="match status" value="1"/>
</dbReference>
<evidence type="ECO:0000256" key="4">
    <source>
        <dbReference type="SAM" id="SignalP"/>
    </source>
</evidence>
<evidence type="ECO:0000259" key="5">
    <source>
        <dbReference type="Pfam" id="PF09084"/>
    </source>
</evidence>
<organism evidence="6 7">
    <name type="scientific">Pseudonocardia yunnanensis</name>
    <dbReference type="NCBI Taxonomy" id="58107"/>
    <lineage>
        <taxon>Bacteria</taxon>
        <taxon>Bacillati</taxon>
        <taxon>Actinomycetota</taxon>
        <taxon>Actinomycetes</taxon>
        <taxon>Pseudonocardiales</taxon>
        <taxon>Pseudonocardiaceae</taxon>
        <taxon>Pseudonocardia</taxon>
    </lineage>
</organism>
<dbReference type="InterPro" id="IPR015168">
    <property type="entry name" value="SsuA/THI5"/>
</dbReference>
<dbReference type="PANTHER" id="PTHR30024:SF47">
    <property type="entry name" value="TAURINE-BINDING PERIPLASMIC PROTEIN"/>
    <property type="match status" value="1"/>
</dbReference>
<accession>A0ABW4EU46</accession>
<keyword evidence="7" id="KW-1185">Reference proteome</keyword>
<evidence type="ECO:0000256" key="3">
    <source>
        <dbReference type="ARBA" id="ARBA00022729"/>
    </source>
</evidence>
<evidence type="ECO:0000313" key="6">
    <source>
        <dbReference type="EMBL" id="MFD1518467.1"/>
    </source>
</evidence>
<evidence type="ECO:0000256" key="2">
    <source>
        <dbReference type="ARBA" id="ARBA00010742"/>
    </source>
</evidence>
<dbReference type="Pfam" id="PF09084">
    <property type="entry name" value="NMT1"/>
    <property type="match status" value="1"/>
</dbReference>
<comment type="caution">
    <text evidence="6">The sequence shown here is derived from an EMBL/GenBank/DDBJ whole genome shotgun (WGS) entry which is preliminary data.</text>
</comment>
<keyword evidence="3 4" id="KW-0732">Signal</keyword>
<feature type="chain" id="PRO_5046833372" evidence="4">
    <location>
        <begin position="34"/>
        <end position="329"/>
    </location>
</feature>
<dbReference type="Gene3D" id="3.40.190.10">
    <property type="entry name" value="Periplasmic binding protein-like II"/>
    <property type="match status" value="2"/>
</dbReference>
<proteinExistence type="inferred from homology"/>
<protein>
    <submittedName>
        <fullName evidence="6">ABC transporter substrate-binding protein</fullName>
    </submittedName>
</protein>
<name>A0ABW4EU46_9PSEU</name>
<feature type="domain" description="SsuA/THI5-like" evidence="5">
    <location>
        <begin position="50"/>
        <end position="259"/>
    </location>
</feature>
<reference evidence="7" key="1">
    <citation type="journal article" date="2019" name="Int. J. Syst. Evol. Microbiol.">
        <title>The Global Catalogue of Microorganisms (GCM) 10K type strain sequencing project: providing services to taxonomists for standard genome sequencing and annotation.</title>
        <authorList>
            <consortium name="The Broad Institute Genomics Platform"/>
            <consortium name="The Broad Institute Genome Sequencing Center for Infectious Disease"/>
            <person name="Wu L."/>
            <person name="Ma J."/>
        </authorList>
    </citation>
    <scope>NUCLEOTIDE SEQUENCE [LARGE SCALE GENOMIC DNA]</scope>
    <source>
        <strain evidence="7">CCM 7043</strain>
    </source>
</reference>
<dbReference type="Proteomes" id="UP001597114">
    <property type="component" value="Unassembled WGS sequence"/>
</dbReference>
<dbReference type="RefSeq" id="WP_344729732.1">
    <property type="nucleotide sequence ID" value="NZ_BAAAUS010000063.1"/>
</dbReference>